<dbReference type="Proteomes" id="UP000504606">
    <property type="component" value="Unplaced"/>
</dbReference>
<evidence type="ECO:0000313" key="1">
    <source>
        <dbReference type="Proteomes" id="UP000504606"/>
    </source>
</evidence>
<dbReference type="GO" id="GO:0006281">
    <property type="term" value="P:DNA repair"/>
    <property type="evidence" value="ECO:0007669"/>
    <property type="project" value="UniProtKB-ARBA"/>
</dbReference>
<keyword evidence="1" id="KW-1185">Reference proteome</keyword>
<dbReference type="InterPro" id="IPR011335">
    <property type="entry name" value="Restrct_endonuc-II-like"/>
</dbReference>
<dbReference type="RefSeq" id="XP_052130185.1">
    <property type="nucleotide sequence ID" value="XM_052274225.1"/>
</dbReference>
<sequence>MVSPILLGDSILKRHYAQNNSLLDPLSKTFCVSGQTVAELSSLVRENFQLLKDRKVTVMIGTNVDVRGRVLADLDKCGGGGAGLRWLLSPEPERDDVAPPSADASIFPLVDHILKSSDYQSAESKRAYLEEALRMDSQLIEFLAEATISQSSNPLWAAVRKCRLTATKFGSILRPLKNNRKVPPSTLKALLHPACLDKVLSAIWGRDHEGTAIAAFTEKTGKTVSPTGM</sequence>
<proteinExistence type="predicted"/>
<gene>
    <name evidence="2" type="primary">LOC127751134</name>
</gene>
<accession>A0A9C6XT88</accession>
<organism evidence="1 2">
    <name type="scientific">Frankliniella occidentalis</name>
    <name type="common">Western flower thrips</name>
    <name type="synonym">Euthrips occidentalis</name>
    <dbReference type="NCBI Taxonomy" id="133901"/>
    <lineage>
        <taxon>Eukaryota</taxon>
        <taxon>Metazoa</taxon>
        <taxon>Ecdysozoa</taxon>
        <taxon>Arthropoda</taxon>
        <taxon>Hexapoda</taxon>
        <taxon>Insecta</taxon>
        <taxon>Pterygota</taxon>
        <taxon>Neoptera</taxon>
        <taxon>Paraneoptera</taxon>
        <taxon>Thysanoptera</taxon>
        <taxon>Terebrantia</taxon>
        <taxon>Thripoidea</taxon>
        <taxon>Thripidae</taxon>
        <taxon>Frankliniella</taxon>
    </lineage>
</organism>
<protein>
    <submittedName>
        <fullName evidence="2">Uncharacterized protein LOC127751134</fullName>
    </submittedName>
</protein>
<name>A0A9C6XT88_FRAOC</name>
<dbReference type="SUPFAM" id="SSF52980">
    <property type="entry name" value="Restriction endonuclease-like"/>
    <property type="match status" value="1"/>
</dbReference>
<evidence type="ECO:0000313" key="2">
    <source>
        <dbReference type="RefSeq" id="XP_052130185.1"/>
    </source>
</evidence>
<dbReference type="Gene3D" id="3.90.320.10">
    <property type="match status" value="1"/>
</dbReference>
<dbReference type="GeneID" id="127751134"/>
<dbReference type="InterPro" id="IPR011604">
    <property type="entry name" value="PDDEXK-like_dom_sf"/>
</dbReference>
<dbReference type="OrthoDB" id="6108535at2759"/>
<reference evidence="2" key="1">
    <citation type="submission" date="2025-08" db="UniProtKB">
        <authorList>
            <consortium name="RefSeq"/>
        </authorList>
    </citation>
    <scope>IDENTIFICATION</scope>
    <source>
        <tissue evidence="2">Whole organism</tissue>
    </source>
</reference>
<dbReference type="AlphaFoldDB" id="A0A9C6XT88"/>
<dbReference type="KEGG" id="foc:127751134"/>